<proteinExistence type="inferred from homology"/>
<evidence type="ECO:0000256" key="2">
    <source>
        <dbReference type="ARBA" id="ARBA00024446"/>
    </source>
</evidence>
<dbReference type="InterPro" id="IPR000249">
    <property type="entry name" value="BMC_dom"/>
</dbReference>
<keyword evidence="6" id="KW-1185">Reference proteome</keyword>
<accession>A0ABP9P9F3</accession>
<evidence type="ECO:0000313" key="6">
    <source>
        <dbReference type="Proteomes" id="UP001500804"/>
    </source>
</evidence>
<name>A0ABP9P9F3_9PSEU</name>
<gene>
    <name evidence="5" type="ORF">GCM10023320_83760</name>
</gene>
<feature type="domain" description="BMC" evidence="4">
    <location>
        <begin position="7"/>
        <end position="91"/>
    </location>
</feature>
<evidence type="ECO:0000256" key="3">
    <source>
        <dbReference type="PROSITE-ProRule" id="PRU01278"/>
    </source>
</evidence>
<dbReference type="RefSeq" id="WP_345613565.1">
    <property type="nucleotide sequence ID" value="NZ_BAABJO010000066.1"/>
</dbReference>
<dbReference type="PANTHER" id="PTHR33941:SF11">
    <property type="entry name" value="BACTERIAL MICROCOMPARTMENT SHELL PROTEIN PDUJ"/>
    <property type="match status" value="1"/>
</dbReference>
<sequence length="111" mass="11359">MASTDRAIGIIETRGVVALAAGIEAMMKTSDVRTIAVERVSSGYLAAAVQGSLAAVRSSVDAGTQAVRQYGELRAAQIYPKPHAEAGALLENGTSRRLQGSIAALESGGSE</sequence>
<comment type="caution">
    <text evidence="5">The sequence shown here is derived from an EMBL/GenBank/DDBJ whole genome shotgun (WGS) entry which is preliminary data.</text>
</comment>
<dbReference type="InterPro" id="IPR037233">
    <property type="entry name" value="CcmK-like_sf"/>
</dbReference>
<dbReference type="Gene3D" id="3.30.70.1710">
    <property type="match status" value="1"/>
</dbReference>
<reference evidence="6" key="1">
    <citation type="journal article" date="2019" name="Int. J. Syst. Evol. Microbiol.">
        <title>The Global Catalogue of Microorganisms (GCM) 10K type strain sequencing project: providing services to taxonomists for standard genome sequencing and annotation.</title>
        <authorList>
            <consortium name="The Broad Institute Genomics Platform"/>
            <consortium name="The Broad Institute Genome Sequencing Center for Infectious Disease"/>
            <person name="Wu L."/>
            <person name="Ma J."/>
        </authorList>
    </citation>
    <scope>NUCLEOTIDE SEQUENCE [LARGE SCALE GENOMIC DNA]</scope>
    <source>
        <strain evidence="6">JCM 18302</strain>
    </source>
</reference>
<dbReference type="PANTHER" id="PTHR33941">
    <property type="entry name" value="PROPANEDIOL UTILIZATION PROTEIN PDUA"/>
    <property type="match status" value="1"/>
</dbReference>
<dbReference type="Proteomes" id="UP001500804">
    <property type="component" value="Unassembled WGS sequence"/>
</dbReference>
<dbReference type="Pfam" id="PF00936">
    <property type="entry name" value="BMC"/>
    <property type="match status" value="1"/>
</dbReference>
<organism evidence="5 6">
    <name type="scientific">Pseudonocardia adelaidensis</name>
    <dbReference type="NCBI Taxonomy" id="648754"/>
    <lineage>
        <taxon>Bacteria</taxon>
        <taxon>Bacillati</taxon>
        <taxon>Actinomycetota</taxon>
        <taxon>Actinomycetes</taxon>
        <taxon>Pseudonocardiales</taxon>
        <taxon>Pseudonocardiaceae</taxon>
        <taxon>Pseudonocardia</taxon>
    </lineage>
</organism>
<evidence type="ECO:0000256" key="1">
    <source>
        <dbReference type="ARBA" id="ARBA00024322"/>
    </source>
</evidence>
<protein>
    <submittedName>
        <fullName evidence="5">BMC domain-containing protein</fullName>
    </submittedName>
</protein>
<dbReference type="EMBL" id="BAABJO010000066">
    <property type="protein sequence ID" value="GAA5142952.1"/>
    <property type="molecule type" value="Genomic_DNA"/>
</dbReference>
<dbReference type="InterPro" id="IPR044872">
    <property type="entry name" value="CcmK/CsoS1_BMC"/>
</dbReference>
<comment type="subcellular location">
    <subcellularLocation>
        <location evidence="1">Bacterial microcompartment</location>
    </subcellularLocation>
</comment>
<comment type="similarity">
    <text evidence="3">Belongs to the bacterial microcompartments protein family.</text>
</comment>
<evidence type="ECO:0000259" key="4">
    <source>
        <dbReference type="PROSITE" id="PS51930"/>
    </source>
</evidence>
<evidence type="ECO:0000313" key="5">
    <source>
        <dbReference type="EMBL" id="GAA5142952.1"/>
    </source>
</evidence>
<dbReference type="PROSITE" id="PS51930">
    <property type="entry name" value="BMC_2"/>
    <property type="match status" value="1"/>
</dbReference>
<dbReference type="SMART" id="SM00877">
    <property type="entry name" value="BMC"/>
    <property type="match status" value="1"/>
</dbReference>
<keyword evidence="2" id="KW-1283">Bacterial microcompartment</keyword>
<dbReference type="SUPFAM" id="SSF143414">
    <property type="entry name" value="CcmK-like"/>
    <property type="match status" value="1"/>
</dbReference>
<dbReference type="InterPro" id="IPR050575">
    <property type="entry name" value="BMC_shell"/>
</dbReference>